<dbReference type="Proteomes" id="UP001209878">
    <property type="component" value="Unassembled WGS sequence"/>
</dbReference>
<dbReference type="EMBL" id="JAODUO010002345">
    <property type="protein sequence ID" value="KAK2153147.1"/>
    <property type="molecule type" value="Genomic_DNA"/>
</dbReference>
<evidence type="ECO:0008006" key="3">
    <source>
        <dbReference type="Google" id="ProtNLM"/>
    </source>
</evidence>
<dbReference type="AlphaFoldDB" id="A0AAD9JHE7"/>
<evidence type="ECO:0000313" key="1">
    <source>
        <dbReference type="EMBL" id="KAK2153147.1"/>
    </source>
</evidence>
<name>A0AAD9JHE7_RIDPI</name>
<dbReference type="PANTHER" id="PTHR19446">
    <property type="entry name" value="REVERSE TRANSCRIPTASES"/>
    <property type="match status" value="1"/>
</dbReference>
<gene>
    <name evidence="1" type="ORF">NP493_2351g00012</name>
</gene>
<keyword evidence="2" id="KW-1185">Reference proteome</keyword>
<comment type="caution">
    <text evidence="1">The sequence shown here is derived from an EMBL/GenBank/DDBJ whole genome shotgun (WGS) entry which is preliminary data.</text>
</comment>
<accession>A0AAD9JHE7</accession>
<sequence>MDEMARAIAGQKDGEAPEGDGILTEMLKHEGDHLFSRLHQLITHAWEVGYVPQAWKDASIVTIYKKGDRTDCENYRGISLLSIAGKIFARILPNRPSTHLHQR</sequence>
<proteinExistence type="predicted"/>
<reference evidence="1" key="1">
    <citation type="journal article" date="2023" name="Mol. Biol. Evol.">
        <title>Third-Generation Sequencing Reveals the Adaptive Role of the Epigenome in Three Deep-Sea Polychaetes.</title>
        <authorList>
            <person name="Perez M."/>
            <person name="Aroh O."/>
            <person name="Sun Y."/>
            <person name="Lan Y."/>
            <person name="Juniper S.K."/>
            <person name="Young C.R."/>
            <person name="Angers B."/>
            <person name="Qian P.Y."/>
        </authorList>
    </citation>
    <scope>NUCLEOTIDE SEQUENCE</scope>
    <source>
        <strain evidence="1">R07B-5</strain>
    </source>
</reference>
<evidence type="ECO:0000313" key="2">
    <source>
        <dbReference type="Proteomes" id="UP001209878"/>
    </source>
</evidence>
<protein>
    <recommendedName>
        <fullName evidence="3">Reverse transcriptase</fullName>
    </recommendedName>
</protein>
<organism evidence="1 2">
    <name type="scientific">Ridgeia piscesae</name>
    <name type="common">Tubeworm</name>
    <dbReference type="NCBI Taxonomy" id="27915"/>
    <lineage>
        <taxon>Eukaryota</taxon>
        <taxon>Metazoa</taxon>
        <taxon>Spiralia</taxon>
        <taxon>Lophotrochozoa</taxon>
        <taxon>Annelida</taxon>
        <taxon>Polychaeta</taxon>
        <taxon>Sedentaria</taxon>
        <taxon>Canalipalpata</taxon>
        <taxon>Sabellida</taxon>
        <taxon>Siboglinidae</taxon>
        <taxon>Ridgeia</taxon>
    </lineage>
</organism>